<dbReference type="STRING" id="582.AL531_18050"/>
<dbReference type="GO" id="GO:0016779">
    <property type="term" value="F:nucleotidyltransferase activity"/>
    <property type="evidence" value="ECO:0007669"/>
    <property type="project" value="InterPro"/>
</dbReference>
<gene>
    <name evidence="1" type="ORF">CYG68_13940</name>
</gene>
<evidence type="ECO:0000313" key="2">
    <source>
        <dbReference type="Proteomes" id="UP000650477"/>
    </source>
</evidence>
<dbReference type="SUPFAM" id="SSF81301">
    <property type="entry name" value="Nucleotidyltransferase"/>
    <property type="match status" value="1"/>
</dbReference>
<evidence type="ECO:0000313" key="1">
    <source>
        <dbReference type="EMBL" id="MBE8613491.1"/>
    </source>
</evidence>
<dbReference type="AlphaFoldDB" id="A0A0A2R3M4"/>
<comment type="caution">
    <text evidence="1">The sequence shown here is derived from an EMBL/GenBank/DDBJ whole genome shotgun (WGS) entry which is preliminary data.</text>
</comment>
<proteinExistence type="predicted"/>
<dbReference type="InterPro" id="IPR002934">
    <property type="entry name" value="Polymerase_NTP_transf_dom"/>
</dbReference>
<accession>A0A0A2R3M4</accession>
<dbReference type="OrthoDB" id="3422944at2"/>
<name>A0A0A2R3M4_MORMO</name>
<keyword evidence="1" id="KW-0808">Transferase</keyword>
<organism evidence="1 2">
    <name type="scientific">Morganella morganii</name>
    <name type="common">Proteus morganii</name>
    <dbReference type="NCBI Taxonomy" id="582"/>
    <lineage>
        <taxon>Bacteria</taxon>
        <taxon>Pseudomonadati</taxon>
        <taxon>Pseudomonadota</taxon>
        <taxon>Gammaproteobacteria</taxon>
        <taxon>Enterobacterales</taxon>
        <taxon>Morganellaceae</taxon>
        <taxon>Morganella</taxon>
    </lineage>
</organism>
<protein>
    <submittedName>
        <fullName evidence="1">Nucleotidyltransferase domain-containing protein</fullName>
    </submittedName>
</protein>
<reference evidence="1" key="1">
    <citation type="submission" date="2017-12" db="EMBL/GenBank/DDBJ databases">
        <title>Genome sequencing and analysis.</title>
        <authorList>
            <person name="Huang Y.-T."/>
        </authorList>
    </citation>
    <scope>NUCLEOTIDE SEQUENCE</scope>
    <source>
        <strain evidence="1">VGH116</strain>
    </source>
</reference>
<dbReference type="EMBL" id="PKLF01000012">
    <property type="protein sequence ID" value="MBE8613491.1"/>
    <property type="molecule type" value="Genomic_DNA"/>
</dbReference>
<dbReference type="Proteomes" id="UP000650477">
    <property type="component" value="Unassembled WGS sequence"/>
</dbReference>
<dbReference type="Gene3D" id="3.30.460.10">
    <property type="entry name" value="Beta Polymerase, domain 2"/>
    <property type="match status" value="1"/>
</dbReference>
<sequence>MIMIMKTDKYTFQPEFQNVIQDAVQSLCTALPGILHSIYVYGSVAEGRAVPGRSDLDLTLVLHRPLSAAEKTILRCLDKALTARHSSVSKIGFDTGLLSEVTSAEEQPVWAYWLAHFCLPVWGDDLTLKLPVVTLNREIIHGINGDFPVLVRTNLMQLQKSPPLTEIRRIKRETARRLLRATALVWNDYETCTYPLPLPQMAGKAIALYPEKRHAITFLLGQTEEPDTGIIQFIAVAGTFSRWLRDEEKRLLSR</sequence>
<dbReference type="InterPro" id="IPR043519">
    <property type="entry name" value="NT_sf"/>
</dbReference>
<dbReference type="CDD" id="cd05403">
    <property type="entry name" value="NT_KNTase_like"/>
    <property type="match status" value="1"/>
</dbReference>
<dbReference type="Pfam" id="PF01909">
    <property type="entry name" value="NTP_transf_2"/>
    <property type="match status" value="1"/>
</dbReference>